<evidence type="ECO:0000313" key="1">
    <source>
        <dbReference type="EMBL" id="MBG6140466.1"/>
    </source>
</evidence>
<dbReference type="Proteomes" id="UP000622552">
    <property type="component" value="Unassembled WGS sequence"/>
</dbReference>
<dbReference type="AlphaFoldDB" id="A0A8J7KNP1"/>
<keyword evidence="2" id="KW-1185">Reference proteome</keyword>
<protein>
    <submittedName>
        <fullName evidence="1">Uncharacterized protein</fullName>
    </submittedName>
</protein>
<evidence type="ECO:0000313" key="2">
    <source>
        <dbReference type="Proteomes" id="UP000622552"/>
    </source>
</evidence>
<gene>
    <name evidence="1" type="ORF">IW245_006660</name>
</gene>
<name>A0A8J7KNP1_9ACTN</name>
<reference evidence="1" key="1">
    <citation type="submission" date="2020-11" db="EMBL/GenBank/DDBJ databases">
        <title>Sequencing the genomes of 1000 actinobacteria strains.</title>
        <authorList>
            <person name="Klenk H.-P."/>
        </authorList>
    </citation>
    <scope>NUCLEOTIDE SEQUENCE</scope>
    <source>
        <strain evidence="1">DSM 45356</strain>
    </source>
</reference>
<dbReference type="EMBL" id="JADOUF010000001">
    <property type="protein sequence ID" value="MBG6140466.1"/>
    <property type="molecule type" value="Genomic_DNA"/>
</dbReference>
<dbReference type="RefSeq" id="WP_197007004.1">
    <property type="nucleotide sequence ID" value="NZ_BONS01000005.1"/>
</dbReference>
<accession>A0A8J7KNP1</accession>
<organism evidence="1 2">
    <name type="scientific">Longispora fulva</name>
    <dbReference type="NCBI Taxonomy" id="619741"/>
    <lineage>
        <taxon>Bacteria</taxon>
        <taxon>Bacillati</taxon>
        <taxon>Actinomycetota</taxon>
        <taxon>Actinomycetes</taxon>
        <taxon>Micromonosporales</taxon>
        <taxon>Micromonosporaceae</taxon>
        <taxon>Longispora</taxon>
    </lineage>
</organism>
<comment type="caution">
    <text evidence="1">The sequence shown here is derived from an EMBL/GenBank/DDBJ whole genome shotgun (WGS) entry which is preliminary data.</text>
</comment>
<sequence>MADDLTSTPACPVLVTPPGKAGVGSTRVCGTRLTTDEQRDAQMCGLHLNAHRSRLAKNAARQHARAAFKLASDRADQLVAELTAAGLQVTSGIDDRDRVFLRLNLDTGQELRDLLLAAADQGITLQSQ</sequence>
<proteinExistence type="predicted"/>